<proteinExistence type="predicted"/>
<dbReference type="Proteomes" id="UP000887576">
    <property type="component" value="Unplaced"/>
</dbReference>
<sequence>MQPDLLSPFFNDVHVNETLDNLDGLKTKLLPHQKCGIVWMLHRENSFPRGGLLADEPGLGKTLALVSLILSQKNARENSSEIEAERMKAMGRTFEKDTNLIRSFSTLVVAPASVILQWQNEINKNLEDGKLKTYVFEESEDETDPHILTCHDVVFTTYHNVVVDKKKENSVLTKIGWERVILDEAHHIRNCRSQSYKACCELPAHARWASSGTPIHKKVEDLISLFDFLQIKLVGRSKEEDITICKSIILRRTKDQIRPTSQKQTIPSKLEMIQVSVQLDASERKCYESFGWLKQPVLDMVLQQACTHLFLTKHANHPGFFERILHRRLFSRTFLSSKLKVLLEELAKMLELGQKCVVVSQWTAVLEMIEWHLNNKGIINTVITGGIHPRKRLARVDAFNHKSGQIKVLLMSMGDAGAGLNLTGANHLFIVDSDWNPALEEQAIGRIHCIGQQETVVVHKLVVQDSIEQNVLELQAEKTLLVKEMFKILP</sequence>
<protein>
    <submittedName>
        <fullName evidence="2">Uncharacterized protein</fullName>
    </submittedName>
</protein>
<dbReference type="WBParaSite" id="JU765_v2.g2910.t1">
    <property type="protein sequence ID" value="JU765_v2.g2910.t1"/>
    <property type="gene ID" value="JU765_v2.g2910"/>
</dbReference>
<accession>A0AC34R318</accession>
<reference evidence="2" key="1">
    <citation type="submission" date="2022-11" db="UniProtKB">
        <authorList>
            <consortium name="WormBaseParasite"/>
        </authorList>
    </citation>
    <scope>IDENTIFICATION</scope>
</reference>
<evidence type="ECO:0000313" key="2">
    <source>
        <dbReference type="WBParaSite" id="JU765_v2.g2910.t1"/>
    </source>
</evidence>
<name>A0AC34R318_9BILA</name>
<evidence type="ECO:0000313" key="1">
    <source>
        <dbReference type="Proteomes" id="UP000887576"/>
    </source>
</evidence>
<organism evidence="1 2">
    <name type="scientific">Panagrolaimus sp. JU765</name>
    <dbReference type="NCBI Taxonomy" id="591449"/>
    <lineage>
        <taxon>Eukaryota</taxon>
        <taxon>Metazoa</taxon>
        <taxon>Ecdysozoa</taxon>
        <taxon>Nematoda</taxon>
        <taxon>Chromadorea</taxon>
        <taxon>Rhabditida</taxon>
        <taxon>Tylenchina</taxon>
        <taxon>Panagrolaimomorpha</taxon>
        <taxon>Panagrolaimoidea</taxon>
        <taxon>Panagrolaimidae</taxon>
        <taxon>Panagrolaimus</taxon>
    </lineage>
</organism>